<evidence type="ECO:0000256" key="1">
    <source>
        <dbReference type="SAM" id="MobiDB-lite"/>
    </source>
</evidence>
<feature type="compositionally biased region" description="Basic and acidic residues" evidence="1">
    <location>
        <begin position="52"/>
        <end position="61"/>
    </location>
</feature>
<dbReference type="Gene3D" id="3.90.1580.10">
    <property type="entry name" value="paralog of FGE (formylglycine-generating enzyme)"/>
    <property type="match status" value="1"/>
</dbReference>
<dbReference type="InterPro" id="IPR016187">
    <property type="entry name" value="CTDL_fold"/>
</dbReference>
<dbReference type="EMBL" id="SFBL01000004">
    <property type="protein sequence ID" value="TRU30201.1"/>
    <property type="molecule type" value="Genomic_DNA"/>
</dbReference>
<dbReference type="InterPro" id="IPR047738">
    <property type="entry name" value="SAV_2336-like_N"/>
</dbReference>
<evidence type="ECO:0000313" key="3">
    <source>
        <dbReference type="EMBL" id="TRU30201.1"/>
    </source>
</evidence>
<dbReference type="AlphaFoldDB" id="A0A552E7B9"/>
<comment type="caution">
    <text evidence="3">The sequence shown here is derived from an EMBL/GenBank/DDBJ whole genome shotgun (WGS) entry which is preliminary data.</text>
</comment>
<dbReference type="Pfam" id="PF03781">
    <property type="entry name" value="FGE-sulfatase"/>
    <property type="match status" value="1"/>
</dbReference>
<proteinExistence type="predicted"/>
<feature type="region of interest" description="Disordered" evidence="1">
    <location>
        <begin position="43"/>
        <end position="86"/>
    </location>
</feature>
<evidence type="ECO:0000259" key="2">
    <source>
        <dbReference type="Pfam" id="PF03781"/>
    </source>
</evidence>
<gene>
    <name evidence="3" type="ORF">EWV81_00780</name>
</gene>
<protein>
    <submittedName>
        <fullName evidence="3">Formylglycine-generating enzyme family protein</fullName>
    </submittedName>
</protein>
<dbReference type="InterPro" id="IPR005532">
    <property type="entry name" value="SUMF_dom"/>
</dbReference>
<dbReference type="Proteomes" id="UP000319313">
    <property type="component" value="Unassembled WGS sequence"/>
</dbReference>
<dbReference type="InterPro" id="IPR051043">
    <property type="entry name" value="Sulfatase_Mod_Factor_Kinase"/>
</dbReference>
<dbReference type="NCBIfam" id="NF041121">
    <property type="entry name" value="SAV_2336_NTERM"/>
    <property type="match status" value="1"/>
</dbReference>
<dbReference type="PANTHER" id="PTHR23150">
    <property type="entry name" value="SULFATASE MODIFYING FACTOR 1, 2"/>
    <property type="match status" value="1"/>
</dbReference>
<feature type="domain" description="Sulfatase-modifying factor enzyme-like" evidence="2">
    <location>
        <begin position="706"/>
        <end position="957"/>
    </location>
</feature>
<dbReference type="SUPFAM" id="SSF56436">
    <property type="entry name" value="C-type lectin-like"/>
    <property type="match status" value="1"/>
</dbReference>
<reference evidence="3 4" key="1">
    <citation type="submission" date="2019-01" db="EMBL/GenBank/DDBJ databases">
        <title>Coherence of Microcystis species and biogeography revealed through population genomics.</title>
        <authorList>
            <person name="Perez-Carrascal O.M."/>
            <person name="Terrat Y."/>
            <person name="Giani A."/>
            <person name="Fortin N."/>
            <person name="Tromas N."/>
            <person name="Shapiro B.J."/>
        </authorList>
    </citation>
    <scope>NUCLEOTIDE SEQUENCE [LARGE SCALE GENOMIC DNA]</scope>
    <source>
        <strain evidence="3">Ma_SC_T_19800800_S464</strain>
    </source>
</reference>
<sequence>MTQTLPTPELIDKFITFVKGRGWDLDSYQIADSLWWYVLTQEEEGKPQTPTEPREEKEETPTAKNPSQESKNKTQESPAPSDEVPLIRETEAQKQPEKIGADTLPISIPDAKFWRETRKLGRAVRPLIQKIDSATQRQINLNSTVQKSAEYSIGKRDGSLALIPVYQAKKVRSLEVVLLIEEWASMVFWKEMAREIRDWLEQIGAFRDVKLYRIGWDEDRQNLAIRTYSNDTCSIHPKDLIHPRGERLILFYSDCTSPDWYQGRYNQALQDWGKHQIVTLLSPFPEAMWERTALSRGWFVSLVNQTPRKPSQNWRFTSIPLLLQIEKEEENQHILRETIQKTYFPLPTISLTPSSLKAWALVVSGDSNATCAGVLLEKSPQNREIPATISPEMSGKQALELFASTASPLAWELLKKLAAAPVNLPIIRLIQSKLLSASNPLNIAEVILSGFLKVYLGGEPVKWDKGGKFNFHTPPNSLDFEFDDEDRELLLTELGNSRALEVIFVLSEYIAQKLNLSTTTFFGLILTNPQVLLGKEAANLVRAFAKVSAKVFQKLGEAKYQEISQKLKSMVMVDSPSPPPVEEKWLRKYKTVTIAKVKELTGGEEILFQLLKDRLKDFSVEDGELYQRLRLTPEQLKILASEEITAETIPVQFREVLDNTEEEIITQKFNLTLFKSKTVFVDERGQITAKEPVRAFYFEENPPSLKMLYIPSGEFWMGTEEREIARLVKKYDRDWFQRESPRHLVKIAPFYLSQTPITQAQWLYIAQRKDLKVERDLKPEPSRFKGSTNPVENVSWLDAVEFCQRLSKMTKKQYRLPSEAEWEYACRAGTTTPFHFGATLTSNLANYDARERFAKEPAGEYRSETTPVGQFPPNGFGLYDMHGNVWEWCQDDFRENYQGAPRDGSPRREKSKKQQNQANKALRGGSWYNDPSYCRSAYRSIDYRRDYYDSNYGFRVVCGAGRTL</sequence>
<feature type="region of interest" description="Disordered" evidence="1">
    <location>
        <begin position="897"/>
        <end position="924"/>
    </location>
</feature>
<dbReference type="PANTHER" id="PTHR23150:SF19">
    <property type="entry name" value="FORMYLGLYCINE-GENERATING ENZYME"/>
    <property type="match status" value="1"/>
</dbReference>
<dbReference type="GO" id="GO:0120147">
    <property type="term" value="F:formylglycine-generating oxidase activity"/>
    <property type="evidence" value="ECO:0007669"/>
    <property type="project" value="TreeGrafter"/>
</dbReference>
<accession>A0A552E7B9</accession>
<organism evidence="3 4">
    <name type="scientific">Microcystis aeruginosa Ma_SC_T_19800800_S464</name>
    <dbReference type="NCBI Taxonomy" id="2486257"/>
    <lineage>
        <taxon>Bacteria</taxon>
        <taxon>Bacillati</taxon>
        <taxon>Cyanobacteriota</taxon>
        <taxon>Cyanophyceae</taxon>
        <taxon>Oscillatoriophycideae</taxon>
        <taxon>Chroococcales</taxon>
        <taxon>Microcystaceae</taxon>
        <taxon>Microcystis</taxon>
    </lineage>
</organism>
<evidence type="ECO:0000313" key="4">
    <source>
        <dbReference type="Proteomes" id="UP000319313"/>
    </source>
</evidence>
<dbReference type="InterPro" id="IPR042095">
    <property type="entry name" value="SUMF_sf"/>
</dbReference>
<name>A0A552E7B9_MICAE</name>